<dbReference type="AlphaFoldDB" id="A0A1G2L9L2"/>
<evidence type="ECO:0000313" key="2">
    <source>
        <dbReference type="Proteomes" id="UP000176705"/>
    </source>
</evidence>
<name>A0A1G2L9L2_9BACT</name>
<comment type="caution">
    <text evidence="1">The sequence shown here is derived from an EMBL/GenBank/DDBJ whole genome shotgun (WGS) entry which is preliminary data.</text>
</comment>
<dbReference type="STRING" id="1802280.A3B37_03650"/>
<gene>
    <name evidence="1" type="ORF">A3B37_03650</name>
</gene>
<organism evidence="1 2">
    <name type="scientific">Candidatus Sungbacteria bacterium RIFCSPLOWO2_01_FULL_59_16</name>
    <dbReference type="NCBI Taxonomy" id="1802280"/>
    <lineage>
        <taxon>Bacteria</taxon>
        <taxon>Candidatus Sungiibacteriota</taxon>
    </lineage>
</organism>
<sequence>MVLPIERQGAALFVENTELGRDADDFRQKGMENHLRERPFHLPEKFGKLQGFPLGKSHSLPLSLVRTAFGANANRAIGTIAMESYYVKGSTNPVVTRAAPETS</sequence>
<dbReference type="Proteomes" id="UP000176705">
    <property type="component" value="Unassembled WGS sequence"/>
</dbReference>
<reference evidence="1 2" key="1">
    <citation type="journal article" date="2016" name="Nat. Commun.">
        <title>Thousands of microbial genomes shed light on interconnected biogeochemical processes in an aquifer system.</title>
        <authorList>
            <person name="Anantharaman K."/>
            <person name="Brown C.T."/>
            <person name="Hug L.A."/>
            <person name="Sharon I."/>
            <person name="Castelle C.J."/>
            <person name="Probst A.J."/>
            <person name="Thomas B.C."/>
            <person name="Singh A."/>
            <person name="Wilkins M.J."/>
            <person name="Karaoz U."/>
            <person name="Brodie E.L."/>
            <person name="Williams K.H."/>
            <person name="Hubbard S.S."/>
            <person name="Banfield J.F."/>
        </authorList>
    </citation>
    <scope>NUCLEOTIDE SEQUENCE [LARGE SCALE GENOMIC DNA]</scope>
</reference>
<dbReference type="EMBL" id="MHQS01000018">
    <property type="protein sequence ID" value="OHA08327.1"/>
    <property type="molecule type" value="Genomic_DNA"/>
</dbReference>
<proteinExistence type="predicted"/>
<evidence type="ECO:0000313" key="1">
    <source>
        <dbReference type="EMBL" id="OHA08327.1"/>
    </source>
</evidence>
<protein>
    <submittedName>
        <fullName evidence="1">Uncharacterized protein</fullName>
    </submittedName>
</protein>
<accession>A0A1G2L9L2</accession>